<gene>
    <name evidence="2" type="ORF">HG537_0D06420</name>
</gene>
<accession>A0A7H9HTH9</accession>
<dbReference type="Proteomes" id="UP000510647">
    <property type="component" value="Chromosome 4"/>
</dbReference>
<dbReference type="GO" id="GO:0005680">
    <property type="term" value="C:anaphase-promoting complex"/>
    <property type="evidence" value="ECO:0007669"/>
    <property type="project" value="InterPro"/>
</dbReference>
<dbReference type="EMBL" id="CP059270">
    <property type="protein sequence ID" value="QLQ80641.1"/>
    <property type="molecule type" value="Genomic_DNA"/>
</dbReference>
<keyword evidence="3" id="KW-1185">Reference proteome</keyword>
<evidence type="ECO:0000313" key="2">
    <source>
        <dbReference type="EMBL" id="QLQ80641.1"/>
    </source>
</evidence>
<reference evidence="2 3" key="1">
    <citation type="submission" date="2020-06" db="EMBL/GenBank/DDBJ databases">
        <title>The yeast mating-type switching endonuclease HO is a domesticated member of an unorthodox homing genetic element family.</title>
        <authorList>
            <person name="Coughlan A.Y."/>
            <person name="Lombardi L."/>
            <person name="Braun-Galleani S."/>
            <person name="Martos A.R."/>
            <person name="Galeote V."/>
            <person name="Bigey F."/>
            <person name="Dequin S."/>
            <person name="Byrne K.P."/>
            <person name="Wolfe K.H."/>
        </authorList>
    </citation>
    <scope>NUCLEOTIDE SEQUENCE [LARGE SCALE GENOMIC DNA]</scope>
    <source>
        <strain evidence="2 3">CBS2947</strain>
    </source>
</reference>
<protein>
    <submittedName>
        <fullName evidence="2">Uncharacterized protein</fullName>
    </submittedName>
</protein>
<feature type="region of interest" description="Disordered" evidence="1">
    <location>
        <begin position="125"/>
        <end position="147"/>
    </location>
</feature>
<proteinExistence type="predicted"/>
<dbReference type="AlphaFoldDB" id="A0A7H9HTH9"/>
<evidence type="ECO:0000313" key="3">
    <source>
        <dbReference type="Proteomes" id="UP000510647"/>
    </source>
</evidence>
<dbReference type="Pfam" id="PF05841">
    <property type="entry name" value="Apc15p"/>
    <property type="match status" value="1"/>
</dbReference>
<feature type="region of interest" description="Disordered" evidence="1">
    <location>
        <begin position="220"/>
        <end position="248"/>
    </location>
</feature>
<organism evidence="2 3">
    <name type="scientific">Torulaspora globosa</name>
    <dbReference type="NCBI Taxonomy" id="48254"/>
    <lineage>
        <taxon>Eukaryota</taxon>
        <taxon>Fungi</taxon>
        <taxon>Dikarya</taxon>
        <taxon>Ascomycota</taxon>
        <taxon>Saccharomycotina</taxon>
        <taxon>Saccharomycetes</taxon>
        <taxon>Saccharomycetales</taxon>
        <taxon>Saccharomycetaceae</taxon>
        <taxon>Torulaspora</taxon>
    </lineage>
</organism>
<dbReference type="OrthoDB" id="4047136at2759"/>
<dbReference type="InterPro" id="IPR008402">
    <property type="entry name" value="APC_su15/mnd2"/>
</dbReference>
<sequence length="285" mass="32340">MSDSQRFVSLGDLPLFREIKEVLMVEKQQNKNGRPGDGRKVGDKSKFGCNESSAGCHYIPPLSAYNAIEETPYFPSGTRDERFAFDELTMRTDLAQQRLNSVRTVGWDCIRPIGVKETMKQLQNRLKNRENSARTAEPGDLPAVSDMQENGDEAHIDASVGEQVLPQQEEDDEDLSYDYDAEFARVEQEADGEGRSFWASNRGTGRDVTIQQFVETSHVERQPYDSQDEYETSQLNLDPEQGESREFMEVPWVEVSDTVESVSSRRISSLNSVLANRRDLGREIQ</sequence>
<evidence type="ECO:0000256" key="1">
    <source>
        <dbReference type="SAM" id="MobiDB-lite"/>
    </source>
</evidence>
<name>A0A7H9HTH9_9SACH</name>
<dbReference type="GO" id="GO:0031145">
    <property type="term" value="P:anaphase-promoting complex-dependent catabolic process"/>
    <property type="evidence" value="ECO:0007669"/>
    <property type="project" value="InterPro"/>
</dbReference>